<evidence type="ECO:0000313" key="23">
    <source>
        <dbReference type="EMBL" id="XBY44180.1"/>
    </source>
</evidence>
<reference evidence="23" key="1">
    <citation type="submission" date="2024-06" db="EMBL/GenBank/DDBJ databases">
        <title>Methylostella associata gen. nov., sp. nov., a novel Ancalomicrobiaceae-affiliated facultatively methylotrophic bacteria that feed on methanotrophs of the genus Methylococcus.</title>
        <authorList>
            <person name="Saltykova V."/>
            <person name="Danilova O.V."/>
            <person name="Oshkin I.Y."/>
            <person name="Belova S.E."/>
            <person name="Pimenov N.V."/>
            <person name="Dedysh S.N."/>
        </authorList>
    </citation>
    <scope>NUCLEOTIDE SEQUENCE</scope>
    <source>
        <strain evidence="23">S20</strain>
    </source>
</reference>
<comment type="similarity">
    <text evidence="3 20">Belongs to the FAD-dependent oxidoreductase 2 family. FRD/SDH subfamily.</text>
</comment>
<dbReference type="FunFam" id="3.50.50.60:FF:000026">
    <property type="entry name" value="Succinate dehydrogenase flavoprotein subunit"/>
    <property type="match status" value="1"/>
</dbReference>
<feature type="binding site" evidence="18">
    <location>
        <begin position="54"/>
        <end position="69"/>
    </location>
    <ligand>
        <name>FAD</name>
        <dbReference type="ChEBI" id="CHEBI:57692"/>
    </ligand>
</feature>
<evidence type="ECO:0000256" key="12">
    <source>
        <dbReference type="ARBA" id="ARBA00023002"/>
    </source>
</evidence>
<dbReference type="InterPro" id="IPR015939">
    <property type="entry name" value="Fum_Rdtase/Succ_DH_flav-like_C"/>
</dbReference>
<feature type="active site" description="Proton acceptor" evidence="16">
    <location>
        <position position="303"/>
    </location>
</feature>
<feature type="binding site" evidence="17">
    <location>
        <position position="370"/>
    </location>
    <ligand>
        <name>substrate</name>
    </ligand>
</feature>
<keyword evidence="12 20" id="KW-0560">Oxidoreductase</keyword>
<dbReference type="FunFam" id="3.90.700.10:FF:000001">
    <property type="entry name" value="Mitochondrial succinate dehydrogenase flavoprotein subunit"/>
    <property type="match status" value="1"/>
</dbReference>
<evidence type="ECO:0000256" key="4">
    <source>
        <dbReference type="ARBA" id="ARBA00011294"/>
    </source>
</evidence>
<keyword evidence="11 20" id="KW-0249">Electron transport</keyword>
<feature type="binding site" evidence="18">
    <location>
        <begin position="420"/>
        <end position="421"/>
    </location>
    <ligand>
        <name>FAD</name>
        <dbReference type="ChEBI" id="CHEBI:57692"/>
    </ligand>
</feature>
<feature type="binding site" evidence="17">
    <location>
        <position position="271"/>
    </location>
    <ligand>
        <name>substrate</name>
    </ligand>
</feature>
<keyword evidence="8 20" id="KW-0816">Tricarboxylic acid cycle</keyword>
<dbReference type="KEGG" id="mflg:ABS361_19395"/>
<dbReference type="GO" id="GO:0008177">
    <property type="term" value="F:succinate dehydrogenase (quinone) activity"/>
    <property type="evidence" value="ECO:0007669"/>
    <property type="project" value="UniProtKB-EC"/>
</dbReference>
<dbReference type="FunFam" id="1.20.58.100:FF:000001">
    <property type="entry name" value="Succinate dehydrogenase flavoprotein subunit (SdhA)"/>
    <property type="match status" value="1"/>
</dbReference>
<feature type="binding site" evidence="18">
    <location>
        <position position="238"/>
    </location>
    <ligand>
        <name>FAD</name>
        <dbReference type="ChEBI" id="CHEBI:57692"/>
    </ligand>
</feature>
<dbReference type="InterPro" id="IPR011281">
    <property type="entry name" value="Succ_DH_flav_su_fwd"/>
</dbReference>
<keyword evidence="7 20" id="KW-0813">Transport</keyword>
<comment type="subcellular location">
    <subcellularLocation>
        <location evidence="1 20">Cell inner membrane</location>
        <topology evidence="1 20">Peripheral membrane protein</topology>
        <orientation evidence="1 20">Cytoplasmic side</orientation>
    </subcellularLocation>
</comment>
<dbReference type="GO" id="GO:0006099">
    <property type="term" value="P:tricarboxylic acid cycle"/>
    <property type="evidence" value="ECO:0007669"/>
    <property type="project" value="UniProtKB-UniRule"/>
</dbReference>
<evidence type="ECO:0000256" key="7">
    <source>
        <dbReference type="ARBA" id="ARBA00022448"/>
    </source>
</evidence>
<protein>
    <recommendedName>
        <fullName evidence="6 15">Succinate dehydrogenase flavoprotein subunit</fullName>
        <ecNumber evidence="5 20">1.3.5.1</ecNumber>
    </recommendedName>
</protein>
<gene>
    <name evidence="23" type="primary">sdhA</name>
    <name evidence="23" type="ORF">ABS361_19395</name>
</gene>
<name>A0AAU7X7U6_9HYPH</name>
<dbReference type="InterPro" id="IPR014006">
    <property type="entry name" value="Succ_Dhase_FrdA_Gneg"/>
</dbReference>
<evidence type="ECO:0000256" key="2">
    <source>
        <dbReference type="ARBA" id="ARBA00004894"/>
    </source>
</evidence>
<feature type="modified residue" description="Tele-8alpha-FAD histidine" evidence="19">
    <location>
        <position position="62"/>
    </location>
</feature>
<evidence type="ECO:0000256" key="11">
    <source>
        <dbReference type="ARBA" id="ARBA00022982"/>
    </source>
</evidence>
<dbReference type="Pfam" id="PF02910">
    <property type="entry name" value="Succ_DH_flav_C"/>
    <property type="match status" value="1"/>
</dbReference>
<evidence type="ECO:0000256" key="5">
    <source>
        <dbReference type="ARBA" id="ARBA00012792"/>
    </source>
</evidence>
<dbReference type="EMBL" id="CP158568">
    <property type="protein sequence ID" value="XBY44180.1"/>
    <property type="molecule type" value="Genomic_DNA"/>
</dbReference>
<feature type="binding site" evidence="17">
    <location>
        <position position="259"/>
    </location>
    <ligand>
        <name>substrate</name>
    </ligand>
</feature>
<dbReference type="Gene3D" id="3.90.700.10">
    <property type="entry name" value="Succinate dehydrogenase/fumarate reductase flavoprotein, catalytic domain"/>
    <property type="match status" value="1"/>
</dbReference>
<dbReference type="InterPro" id="IPR027477">
    <property type="entry name" value="Succ_DH/fumarate_Rdtase_cat_sf"/>
</dbReference>
<sequence length="610" mass="66169">MADGSNGVGAPALGGNAYKFIDHTFDVVVVGAGGAGLRAVTGASEAGLKTACITKVFPTRSHTVAAQGGVAAALGNMGRDDWRFHMYDTVKGSDWLGDQDAIEYLVRNAPAAVYELEHWGVPFSRTEDGKIYQRPFGGMTTDYGKGIAQRTCAAADRTGHAMLHTLYGQSLRHSAEFFIEYFAIDLIMDETGACRGVVALCQEDGSIHRFRAHRTILATGGYGRAYFSCTSAHTCTGDGNAMVLRAGLPLQDMEFVQFHPTGIYGAGVLITEGSRGEGGYLTNSAGERFMERYAPSAKDLASRDVVSRAMTIEIREGRGVGKNKDHIHLHLSHLDPAILAERLPGISESAKIFAGVDVTKEPIPVLPTVHYNMGGIPTNYHGEVLTKKNGDPDTVVPGLMAIGEAACVSVHGANRLGSNSLIDLVVFGRAAGLRCAEMISKGERHADLPADAGELALSRLDHFRNAKGGTPTAELRNRMQRTMQTNCAVFRTGEVLEEGHKLIHEVWGGIDDVSVADRSLIWNSDLIETLEFDNLISQAVVTMDSAVNRTESRGAHAREDFPDRNDQDWMKHTLAWADPSKRTVTIDYRPVHTYTMTNDVSYIEPKARVY</sequence>
<dbReference type="Gene3D" id="4.10.80.40">
    <property type="entry name" value="succinate dehydrogenase protein domain"/>
    <property type="match status" value="1"/>
</dbReference>
<proteinExistence type="inferred from homology"/>
<evidence type="ECO:0000256" key="19">
    <source>
        <dbReference type="PIRSR" id="PIRSR611281-4"/>
    </source>
</evidence>
<dbReference type="GO" id="GO:0022900">
    <property type="term" value="P:electron transport chain"/>
    <property type="evidence" value="ECO:0007669"/>
    <property type="project" value="UniProtKB-UniRule"/>
</dbReference>
<evidence type="ECO:0000256" key="15">
    <source>
        <dbReference type="NCBIfam" id="TIGR01816"/>
    </source>
</evidence>
<evidence type="ECO:0000256" key="1">
    <source>
        <dbReference type="ARBA" id="ARBA00004515"/>
    </source>
</evidence>
<dbReference type="EC" id="1.3.5.1" evidence="5 20"/>
<keyword evidence="20" id="KW-1003">Cell membrane</keyword>
<dbReference type="FunFam" id="4.10.80.40:FF:000002">
    <property type="entry name" value="Succinate dehydrogenase [ubiquinone] flavoprotein subunit, mitochondrial"/>
    <property type="match status" value="1"/>
</dbReference>
<comment type="subunit">
    <text evidence="4">Part of an enzyme complex containing four subunits: a flavoprotein, an iron-sulfur, cytochrome b-556, and a hydrophobic anchor protein.</text>
</comment>
<accession>A0AAU7X7U6</accession>
<feature type="domain" description="Fumarate reductase/succinate dehydrogenase flavoprotein-like C-terminal" evidence="22">
    <location>
        <begin position="476"/>
        <end position="610"/>
    </location>
</feature>
<evidence type="ECO:0000259" key="22">
    <source>
        <dbReference type="Pfam" id="PF02910"/>
    </source>
</evidence>
<dbReference type="SUPFAM" id="SSF56425">
    <property type="entry name" value="Succinate dehydrogenase/fumarate reductase flavoprotein, catalytic domain"/>
    <property type="match status" value="1"/>
</dbReference>
<dbReference type="NCBIfam" id="TIGR01812">
    <property type="entry name" value="sdhA_frdA_Gneg"/>
    <property type="match status" value="1"/>
</dbReference>
<organism evidence="23">
    <name type="scientific">Methyloraptor flagellatus</name>
    <dbReference type="NCBI Taxonomy" id="3162530"/>
    <lineage>
        <taxon>Bacteria</taxon>
        <taxon>Pseudomonadati</taxon>
        <taxon>Pseudomonadota</taxon>
        <taxon>Alphaproteobacteria</taxon>
        <taxon>Hyphomicrobiales</taxon>
        <taxon>Ancalomicrobiaceae</taxon>
        <taxon>Methyloraptor</taxon>
    </lineage>
</organism>
<evidence type="ECO:0000256" key="8">
    <source>
        <dbReference type="ARBA" id="ARBA00022532"/>
    </source>
</evidence>
<feature type="binding site" evidence="18">
    <location>
        <position position="404"/>
    </location>
    <ligand>
        <name>FAD</name>
        <dbReference type="ChEBI" id="CHEBI:57692"/>
    </ligand>
</feature>
<evidence type="ECO:0000256" key="20">
    <source>
        <dbReference type="RuleBase" id="RU362051"/>
    </source>
</evidence>
<keyword evidence="13 20" id="KW-0472">Membrane</keyword>
<dbReference type="PANTHER" id="PTHR11632:SF51">
    <property type="entry name" value="SUCCINATE DEHYDROGENASE [UBIQUINONE] FLAVOPROTEIN SUBUNIT, MITOCHONDRIAL"/>
    <property type="match status" value="1"/>
</dbReference>
<keyword evidence="10 18" id="KW-0274">FAD</keyword>
<dbReference type="InterPro" id="IPR003952">
    <property type="entry name" value="FRD_SDH_FAD_BS"/>
</dbReference>
<evidence type="ECO:0000256" key="6">
    <source>
        <dbReference type="ARBA" id="ARBA00019965"/>
    </source>
</evidence>
<dbReference type="RefSeq" id="WP_407049274.1">
    <property type="nucleotide sequence ID" value="NZ_CP158568.1"/>
</dbReference>
<dbReference type="InterPro" id="IPR003953">
    <property type="entry name" value="FAD-dep_OxRdtase_2_FAD-bd"/>
</dbReference>
<evidence type="ECO:0000256" key="9">
    <source>
        <dbReference type="ARBA" id="ARBA00022630"/>
    </source>
</evidence>
<dbReference type="InterPro" id="IPR036188">
    <property type="entry name" value="FAD/NAD-bd_sf"/>
</dbReference>
<evidence type="ECO:0000256" key="3">
    <source>
        <dbReference type="ARBA" id="ARBA00008040"/>
    </source>
</evidence>
<dbReference type="NCBIfam" id="TIGR01816">
    <property type="entry name" value="sdhA_forward"/>
    <property type="match status" value="1"/>
</dbReference>
<feature type="binding site" evidence="17">
    <location>
        <position position="415"/>
    </location>
    <ligand>
        <name>substrate</name>
    </ligand>
</feature>
<feature type="domain" description="FAD-dependent oxidoreductase 2 FAD-binding" evidence="21">
    <location>
        <begin position="26"/>
        <end position="421"/>
    </location>
</feature>
<dbReference type="Pfam" id="PF00890">
    <property type="entry name" value="FAD_binding_2"/>
    <property type="match status" value="1"/>
</dbReference>
<dbReference type="PIRSF" id="PIRSF000171">
    <property type="entry name" value="SDHA_APRA_LASPO"/>
    <property type="match status" value="1"/>
</dbReference>
<dbReference type="PANTHER" id="PTHR11632">
    <property type="entry name" value="SUCCINATE DEHYDROGENASE 2 FLAVOPROTEIN SUBUNIT"/>
    <property type="match status" value="1"/>
</dbReference>
<evidence type="ECO:0000256" key="16">
    <source>
        <dbReference type="PIRSR" id="PIRSR000171-1"/>
    </source>
</evidence>
<dbReference type="Gene3D" id="3.50.50.60">
    <property type="entry name" value="FAD/NAD(P)-binding domain"/>
    <property type="match status" value="1"/>
</dbReference>
<evidence type="ECO:0000256" key="13">
    <source>
        <dbReference type="ARBA" id="ARBA00023136"/>
    </source>
</evidence>
<dbReference type="GO" id="GO:0009055">
    <property type="term" value="F:electron transfer activity"/>
    <property type="evidence" value="ECO:0007669"/>
    <property type="project" value="TreeGrafter"/>
</dbReference>
<keyword evidence="9 18" id="KW-0285">Flavoprotein</keyword>
<dbReference type="InterPro" id="IPR030664">
    <property type="entry name" value="SdhA/FrdA/AprA"/>
</dbReference>
<keyword evidence="20" id="KW-0997">Cell inner membrane</keyword>
<evidence type="ECO:0000256" key="17">
    <source>
        <dbReference type="PIRSR" id="PIRSR611281-2"/>
    </source>
</evidence>
<evidence type="ECO:0000259" key="21">
    <source>
        <dbReference type="Pfam" id="PF00890"/>
    </source>
</evidence>
<evidence type="ECO:0000256" key="18">
    <source>
        <dbReference type="PIRSR" id="PIRSR611281-3"/>
    </source>
</evidence>
<dbReference type="PROSITE" id="PS00504">
    <property type="entry name" value="FRD_SDH_FAD_BINDING"/>
    <property type="match status" value="1"/>
</dbReference>
<dbReference type="GO" id="GO:0005886">
    <property type="term" value="C:plasma membrane"/>
    <property type="evidence" value="ECO:0007669"/>
    <property type="project" value="UniProtKB-SubCell"/>
</dbReference>
<comment type="catalytic activity">
    <reaction evidence="14 20">
        <text>a quinone + succinate = fumarate + a quinol</text>
        <dbReference type="Rhea" id="RHEA:40523"/>
        <dbReference type="ChEBI" id="CHEBI:24646"/>
        <dbReference type="ChEBI" id="CHEBI:29806"/>
        <dbReference type="ChEBI" id="CHEBI:30031"/>
        <dbReference type="ChEBI" id="CHEBI:132124"/>
        <dbReference type="EC" id="1.3.5.1"/>
    </reaction>
</comment>
<dbReference type="Gene3D" id="1.20.58.100">
    <property type="entry name" value="Fumarate reductase/succinate dehydrogenase flavoprotein-like, C-terminal domain"/>
    <property type="match status" value="1"/>
</dbReference>
<dbReference type="GO" id="GO:0050660">
    <property type="term" value="F:flavin adenine dinucleotide binding"/>
    <property type="evidence" value="ECO:0007669"/>
    <property type="project" value="UniProtKB-UniRule"/>
</dbReference>
<evidence type="ECO:0000256" key="10">
    <source>
        <dbReference type="ARBA" id="ARBA00022827"/>
    </source>
</evidence>
<dbReference type="InterPro" id="IPR037099">
    <property type="entry name" value="Fum_R/Succ_DH_flav-like_C_sf"/>
</dbReference>
<dbReference type="SUPFAM" id="SSF46977">
    <property type="entry name" value="Succinate dehydrogenase/fumarate reductase flavoprotein C-terminal domain"/>
    <property type="match status" value="1"/>
</dbReference>
<feature type="binding site" evidence="18">
    <location>
        <begin position="31"/>
        <end position="36"/>
    </location>
    <ligand>
        <name>FAD</name>
        <dbReference type="ChEBI" id="CHEBI:57692"/>
    </ligand>
</feature>
<comment type="cofactor">
    <cofactor evidence="18">
        <name>FAD</name>
        <dbReference type="ChEBI" id="CHEBI:57692"/>
    </cofactor>
    <text evidence="18">Flavinylated by SdhE, about 5% flavinylation occurs in the absence of SdhE.</text>
</comment>
<dbReference type="SUPFAM" id="SSF51905">
    <property type="entry name" value="FAD/NAD(P)-binding domain"/>
    <property type="match status" value="1"/>
</dbReference>
<dbReference type="AlphaFoldDB" id="A0AAU7X7U6"/>
<evidence type="ECO:0000256" key="14">
    <source>
        <dbReference type="ARBA" id="ARBA00049220"/>
    </source>
</evidence>
<comment type="pathway">
    <text evidence="2 20">Carbohydrate metabolism; tricarboxylic acid cycle; fumarate from succinate (bacterial route): step 1/1.</text>
</comment>